<dbReference type="FunFam" id="1.25.40.180:FF:000008">
    <property type="entry name" value="Programmed cell death protein 4"/>
    <property type="match status" value="1"/>
</dbReference>
<feature type="compositionally biased region" description="Basic and acidic residues" evidence="7">
    <location>
        <begin position="105"/>
        <end position="116"/>
    </location>
</feature>
<dbReference type="STRING" id="45351.A7SMV1"/>
<organism evidence="9 10">
    <name type="scientific">Nematostella vectensis</name>
    <name type="common">Starlet sea anemone</name>
    <dbReference type="NCBI Taxonomy" id="45351"/>
    <lineage>
        <taxon>Eukaryota</taxon>
        <taxon>Metazoa</taxon>
        <taxon>Cnidaria</taxon>
        <taxon>Anthozoa</taxon>
        <taxon>Hexacorallia</taxon>
        <taxon>Actiniaria</taxon>
        <taxon>Edwardsiidae</taxon>
        <taxon>Nematostella</taxon>
    </lineage>
</organism>
<dbReference type="GO" id="GO:0045892">
    <property type="term" value="P:negative regulation of DNA-templated transcription"/>
    <property type="evidence" value="ECO:0007669"/>
    <property type="project" value="InterPro"/>
</dbReference>
<dbReference type="InterPro" id="IPR003891">
    <property type="entry name" value="Initiation_fac_eIF4g_MI"/>
</dbReference>
<feature type="domain" description="MI" evidence="8">
    <location>
        <begin position="140"/>
        <end position="261"/>
    </location>
</feature>
<feature type="compositionally biased region" description="Polar residues" evidence="7">
    <location>
        <begin position="23"/>
        <end position="36"/>
    </location>
</feature>
<evidence type="ECO:0000313" key="9">
    <source>
        <dbReference type="EMBL" id="EDO34959.1"/>
    </source>
</evidence>
<evidence type="ECO:0000256" key="1">
    <source>
        <dbReference type="ARBA" id="ARBA00004496"/>
    </source>
</evidence>
<evidence type="ECO:0000256" key="5">
    <source>
        <dbReference type="ARBA" id="ARBA00022737"/>
    </source>
</evidence>
<feature type="region of interest" description="Disordered" evidence="7">
    <location>
        <begin position="1"/>
        <end position="126"/>
    </location>
</feature>
<feature type="compositionally biased region" description="Basic and acidic residues" evidence="7">
    <location>
        <begin position="66"/>
        <end position="76"/>
    </location>
</feature>
<keyword evidence="6" id="KW-0539">Nucleus</keyword>
<dbReference type="InterPro" id="IPR016024">
    <property type="entry name" value="ARM-type_fold"/>
</dbReference>
<evidence type="ECO:0000256" key="3">
    <source>
        <dbReference type="ARBA" id="ARBA00014414"/>
    </source>
</evidence>
<dbReference type="EMBL" id="DS469713">
    <property type="protein sequence ID" value="EDO34959.1"/>
    <property type="molecule type" value="Genomic_DNA"/>
</dbReference>
<keyword evidence="5" id="KW-0677">Repeat</keyword>
<reference evidence="9 10" key="1">
    <citation type="journal article" date="2007" name="Science">
        <title>Sea anemone genome reveals ancestral eumetazoan gene repertoire and genomic organization.</title>
        <authorList>
            <person name="Putnam N.H."/>
            <person name="Srivastava M."/>
            <person name="Hellsten U."/>
            <person name="Dirks B."/>
            <person name="Chapman J."/>
            <person name="Salamov A."/>
            <person name="Terry A."/>
            <person name="Shapiro H."/>
            <person name="Lindquist E."/>
            <person name="Kapitonov V.V."/>
            <person name="Jurka J."/>
            <person name="Genikhovich G."/>
            <person name="Grigoriev I.V."/>
            <person name="Lucas S.M."/>
            <person name="Steele R.E."/>
            <person name="Finnerty J.R."/>
            <person name="Technau U."/>
            <person name="Martindale M.Q."/>
            <person name="Rokhsar D.S."/>
        </authorList>
    </citation>
    <scope>NUCLEOTIDE SEQUENCE [LARGE SCALE GENOMIC DNA]</scope>
    <source>
        <strain evidence="10">CH2 X CH6</strain>
    </source>
</reference>
<feature type="compositionally biased region" description="Acidic residues" evidence="7">
    <location>
        <begin position="117"/>
        <end position="126"/>
    </location>
</feature>
<evidence type="ECO:0000256" key="7">
    <source>
        <dbReference type="SAM" id="MobiDB-lite"/>
    </source>
</evidence>
<feature type="domain" description="MI" evidence="8">
    <location>
        <begin position="303"/>
        <end position="426"/>
    </location>
</feature>
<dbReference type="PROSITE" id="PS51366">
    <property type="entry name" value="MI"/>
    <property type="match status" value="2"/>
</dbReference>
<dbReference type="KEGG" id="nve:5506350"/>
<dbReference type="PANTHER" id="PTHR12626:SF0">
    <property type="entry name" value="PROGRAMMED CELL DEATH PROTEIN 4"/>
    <property type="match status" value="1"/>
</dbReference>
<dbReference type="Pfam" id="PF02847">
    <property type="entry name" value="MA3"/>
    <property type="match status" value="2"/>
</dbReference>
<comment type="similarity">
    <text evidence="2">Belongs to the PDCD4 family.</text>
</comment>
<evidence type="ECO:0000256" key="6">
    <source>
        <dbReference type="ARBA" id="ARBA00023242"/>
    </source>
</evidence>
<evidence type="ECO:0000256" key="2">
    <source>
        <dbReference type="ARBA" id="ARBA00005497"/>
    </source>
</evidence>
<dbReference type="AlphaFoldDB" id="A7SMV1"/>
<dbReference type="OMA" id="NQDDCEF"/>
<dbReference type="PhylomeDB" id="A7SMV1"/>
<feature type="compositionally biased region" description="Gly residues" evidence="7">
    <location>
        <begin position="85"/>
        <end position="96"/>
    </location>
</feature>
<gene>
    <name evidence="9" type="ORF">NEMVEDRAFT_v1g233387</name>
</gene>
<comment type="subcellular location">
    <subcellularLocation>
        <location evidence="1">Cytoplasm</location>
    </subcellularLocation>
</comment>
<dbReference type="PANTHER" id="PTHR12626">
    <property type="entry name" value="PROGRAMMED CELL DEATH 4"/>
    <property type="match status" value="1"/>
</dbReference>
<dbReference type="SUPFAM" id="SSF48371">
    <property type="entry name" value="ARM repeat"/>
    <property type="match status" value="2"/>
</dbReference>
<dbReference type="FunFam" id="1.25.40.180:FF:000009">
    <property type="entry name" value="programmed cell death protein 4"/>
    <property type="match status" value="1"/>
</dbReference>
<dbReference type="HOGENOM" id="CLU_025354_1_0_1"/>
<accession>A7SMV1</accession>
<name>A7SMV1_NEMVE</name>
<evidence type="ECO:0000259" key="8">
    <source>
        <dbReference type="PROSITE" id="PS51366"/>
    </source>
</evidence>
<dbReference type="OrthoDB" id="414546at2759"/>
<dbReference type="InterPro" id="IPR039778">
    <property type="entry name" value="PDCD4"/>
</dbReference>
<dbReference type="InParanoid" id="A7SMV1"/>
<dbReference type="Gene3D" id="1.25.40.180">
    <property type="match status" value="2"/>
</dbReference>
<dbReference type="FunCoup" id="A7SMV1">
    <property type="interactions" value="758"/>
</dbReference>
<keyword evidence="10" id="KW-1185">Reference proteome</keyword>
<feature type="compositionally biased region" description="Polar residues" evidence="7">
    <location>
        <begin position="1"/>
        <end position="15"/>
    </location>
</feature>
<dbReference type="eggNOG" id="KOG0403">
    <property type="taxonomic scope" value="Eukaryota"/>
</dbReference>
<keyword evidence="4" id="KW-0963">Cytoplasm</keyword>
<evidence type="ECO:0000256" key="4">
    <source>
        <dbReference type="ARBA" id="ARBA00022490"/>
    </source>
</evidence>
<dbReference type="GO" id="GO:0005634">
    <property type="term" value="C:nucleus"/>
    <property type="evidence" value="ECO:0000318"/>
    <property type="project" value="GO_Central"/>
</dbReference>
<feature type="compositionally biased region" description="Polar residues" evidence="7">
    <location>
        <begin position="43"/>
        <end position="52"/>
    </location>
</feature>
<dbReference type="SMART" id="SM00544">
    <property type="entry name" value="MA3"/>
    <property type="match status" value="2"/>
</dbReference>
<protein>
    <recommendedName>
        <fullName evidence="3">Programmed cell death protein 4</fullName>
    </recommendedName>
</protein>
<evidence type="ECO:0000313" key="10">
    <source>
        <dbReference type="Proteomes" id="UP000001593"/>
    </source>
</evidence>
<sequence length="443" mass="49251">MASSGNPATVPTASTKKMRIRSKSTSDVGEVKSSSLAEEKQQIRGTNASTRHGINGSAHPELSVKASEKRQTDRKPRTGRRGLPKKGGAGGKGTWGVIGEVLTEEDLKVRDQHDPNYESEEDETEPYEIKEIKPELTVEEFELHVDPIIVEYFEHGDTEDVDLSLQELNISNRKFKIVVFAVTHALDRKATQREMASVLISDLYGSTLTRPDIASGFQKLLDDLDDLSLDTPDAPEVLGKFIARAIADDCLSPAFVANHADTAPNSTQRKALEKANTLIKMKHGMVRLDNVWGVAGGRRPVKYLVKKMELLLKEYLSSEDVEEACRCVQELDVPHFHHELVYEAIMMVLEEGSERVIEVMNNLFKDFHQTNIVTPDQIRNGFIRVFDSMGDIVLDIPHAHIFLEKLVDASTKSGVIPISLTLKMPSRGRKRFVSEGDGGLVKA</sequence>
<proteinExistence type="inferred from homology"/>
<dbReference type="GO" id="GO:0005829">
    <property type="term" value="C:cytosol"/>
    <property type="evidence" value="ECO:0000318"/>
    <property type="project" value="GO_Central"/>
</dbReference>
<dbReference type="Proteomes" id="UP000001593">
    <property type="component" value="Unassembled WGS sequence"/>
</dbReference>